<evidence type="ECO:0000256" key="2">
    <source>
        <dbReference type="SAM" id="SignalP"/>
    </source>
</evidence>
<name>A0A840I901_9ACTN</name>
<feature type="chain" id="PRO_5032495651" evidence="2">
    <location>
        <begin position="33"/>
        <end position="467"/>
    </location>
</feature>
<keyword evidence="2" id="KW-0732">Signal</keyword>
<evidence type="ECO:0000256" key="1">
    <source>
        <dbReference type="SAM" id="MobiDB-lite"/>
    </source>
</evidence>
<feature type="compositionally biased region" description="Gly residues" evidence="1">
    <location>
        <begin position="322"/>
        <end position="339"/>
    </location>
</feature>
<proteinExistence type="predicted"/>
<dbReference type="PANTHER" id="PTHR40274:SF3">
    <property type="entry name" value="VIRGINIAMYCIN B LYASE"/>
    <property type="match status" value="1"/>
</dbReference>
<dbReference type="AlphaFoldDB" id="A0A840I901"/>
<dbReference type="InterPro" id="IPR051344">
    <property type="entry name" value="Vgb"/>
</dbReference>
<comment type="caution">
    <text evidence="3">The sequence shown here is derived from an EMBL/GenBank/DDBJ whole genome shotgun (WGS) entry which is preliminary data.</text>
</comment>
<dbReference type="InterPro" id="IPR015943">
    <property type="entry name" value="WD40/YVTN_repeat-like_dom_sf"/>
</dbReference>
<dbReference type="GO" id="GO:0016829">
    <property type="term" value="F:lyase activity"/>
    <property type="evidence" value="ECO:0007669"/>
    <property type="project" value="UniProtKB-KW"/>
</dbReference>
<keyword evidence="4" id="KW-1185">Reference proteome</keyword>
<keyword evidence="3" id="KW-0456">Lyase</keyword>
<dbReference type="EMBL" id="JACHNU010000001">
    <property type="protein sequence ID" value="MBB4660723.1"/>
    <property type="molecule type" value="Genomic_DNA"/>
</dbReference>
<evidence type="ECO:0000313" key="4">
    <source>
        <dbReference type="Proteomes" id="UP000585272"/>
    </source>
</evidence>
<dbReference type="PANTHER" id="PTHR40274">
    <property type="entry name" value="VIRGINIAMYCIN B LYASE"/>
    <property type="match status" value="1"/>
</dbReference>
<dbReference type="InterPro" id="IPR011045">
    <property type="entry name" value="N2O_reductase_N"/>
</dbReference>
<reference evidence="3 4" key="1">
    <citation type="submission" date="2020-08" db="EMBL/GenBank/DDBJ databases">
        <title>Genomic Encyclopedia of Archaeal and Bacterial Type Strains, Phase II (KMG-II): from individual species to whole genera.</title>
        <authorList>
            <person name="Goeker M."/>
        </authorList>
    </citation>
    <scope>NUCLEOTIDE SEQUENCE [LARGE SCALE GENOMIC DNA]</scope>
    <source>
        <strain evidence="3 4">DSM 23288</strain>
    </source>
</reference>
<dbReference type="Proteomes" id="UP000585272">
    <property type="component" value="Unassembled WGS sequence"/>
</dbReference>
<dbReference type="SUPFAM" id="SSF50974">
    <property type="entry name" value="Nitrous oxide reductase, N-terminal domain"/>
    <property type="match status" value="1"/>
</dbReference>
<protein>
    <submittedName>
        <fullName evidence="3">Streptogramin lyase</fullName>
    </submittedName>
</protein>
<dbReference type="Gene3D" id="2.130.10.10">
    <property type="entry name" value="YVTN repeat-like/Quinoprotein amine dehydrogenase"/>
    <property type="match status" value="1"/>
</dbReference>
<organism evidence="3 4">
    <name type="scientific">Conexibacter arvalis</name>
    <dbReference type="NCBI Taxonomy" id="912552"/>
    <lineage>
        <taxon>Bacteria</taxon>
        <taxon>Bacillati</taxon>
        <taxon>Actinomycetota</taxon>
        <taxon>Thermoleophilia</taxon>
        <taxon>Solirubrobacterales</taxon>
        <taxon>Conexibacteraceae</taxon>
        <taxon>Conexibacter</taxon>
    </lineage>
</organism>
<accession>A0A840I901</accession>
<dbReference type="RefSeq" id="WP_183338288.1">
    <property type="nucleotide sequence ID" value="NZ_JACHNU010000001.1"/>
</dbReference>
<dbReference type="Pfam" id="PF24684">
    <property type="entry name" value="Vgb_lyase"/>
    <property type="match status" value="1"/>
</dbReference>
<evidence type="ECO:0000313" key="3">
    <source>
        <dbReference type="EMBL" id="MBB4660723.1"/>
    </source>
</evidence>
<feature type="region of interest" description="Disordered" evidence="1">
    <location>
        <begin position="317"/>
        <end position="346"/>
    </location>
</feature>
<gene>
    <name evidence="3" type="ORF">BDZ31_000296</name>
</gene>
<sequence length="467" mass="47340">MRSIRRPQLTARAALAPAALLALALSPAAAGAAPAVAGELRLTETPRQLAQGPDGAVWVALAGPTNELARIAPDGTVTEYDNPRLRSPVGIAAGPDGNLWLTQAAEVVRVSPADPTNGTAFPAPAIGTAQEIVAGPDGNLWTASLDNALRITPAGNVRQFLVSGMQARGIADVGDGTLAIADFGGARIVRLTTDGAATFVPTGGNPMDVAAGAGGQLAYTNPLATPQQLGRIAPGGGAVTTDVPQTDPFGIAYGADGAYWVANFAGDSVSRFTADGAVAPLPGLSAGAGPRWVAPGPGNTLWVALETARAVARITGVEPAPTGGGSGGGGKGGGGGGSGADTTAPRVTGVAVDLRRTARGSRGRLLLTLSERATTTIKVERRVAGRRAGGRCAAPRRARRGARRCVRWVSAAKPVRRRLGRGRHVVRLAGGRVLAPGRYRVAIAARDAAGNAMRTRTFAFRVVKLAR</sequence>
<feature type="signal peptide" evidence="2">
    <location>
        <begin position="1"/>
        <end position="32"/>
    </location>
</feature>